<protein>
    <submittedName>
        <fullName evidence="1">DUF4283 domain protein</fullName>
    </submittedName>
</protein>
<dbReference type="EMBL" id="LXQA010025275">
    <property type="protein sequence ID" value="MCH93579.1"/>
    <property type="molecule type" value="Genomic_DNA"/>
</dbReference>
<sequence>MDGYHNMRVLPLGHQKVLLSSTVEDEVKEVVGSVGWWCTWFDRFEEWSPELVSNQRSIWLRCFGVPLHAWGEALFRTIAFKYGTFIEVDTTTKIMARGDLARIKIVTDKPLLIDANITILVLGKKFVIKVMEEGSDANDERPKCCGGCSERREVVSSRGSVDGGSALAVIVGSSEEGSDVEWVEGEQERGVTVCDPIISGNPLVDVVEKVNGLGGDTLEMGEQCCVDKDRSKKVVECLGVVPCSTTLSRDIEGEEIQNVGSVEEREVQADVVGPVVFKPIVLRTRSGDIPLVRPQDVEWAMSATKDGVCSFS</sequence>
<keyword evidence="2" id="KW-1185">Reference proteome</keyword>
<name>A0A392N312_9FABA</name>
<reference evidence="1 2" key="1">
    <citation type="journal article" date="2018" name="Front. Plant Sci.">
        <title>Red Clover (Trifolium pratense) and Zigzag Clover (T. medium) - A Picture of Genomic Similarities and Differences.</title>
        <authorList>
            <person name="Dluhosova J."/>
            <person name="Istvanek J."/>
            <person name="Nedelnik J."/>
            <person name="Repkova J."/>
        </authorList>
    </citation>
    <scope>NUCLEOTIDE SEQUENCE [LARGE SCALE GENOMIC DNA]</scope>
    <source>
        <strain evidence="2">cv. 10/8</strain>
        <tissue evidence="1">Leaf</tissue>
    </source>
</reference>
<feature type="non-terminal residue" evidence="1">
    <location>
        <position position="312"/>
    </location>
</feature>
<evidence type="ECO:0000313" key="2">
    <source>
        <dbReference type="Proteomes" id="UP000265520"/>
    </source>
</evidence>
<dbReference type="Proteomes" id="UP000265520">
    <property type="component" value="Unassembled WGS sequence"/>
</dbReference>
<evidence type="ECO:0000313" key="1">
    <source>
        <dbReference type="EMBL" id="MCH93579.1"/>
    </source>
</evidence>
<comment type="caution">
    <text evidence="1">The sequence shown here is derived from an EMBL/GenBank/DDBJ whole genome shotgun (WGS) entry which is preliminary data.</text>
</comment>
<accession>A0A392N312</accession>
<proteinExistence type="predicted"/>
<gene>
    <name evidence="1" type="ORF">A2U01_0014531</name>
</gene>
<dbReference type="PANTHER" id="PTHR34427:SF5">
    <property type="entry name" value="DUF4283 DOMAIN-CONTAINING PROTEIN"/>
    <property type="match status" value="1"/>
</dbReference>
<dbReference type="PANTHER" id="PTHR34427">
    <property type="entry name" value="DUF4283 DOMAIN PROTEIN"/>
    <property type="match status" value="1"/>
</dbReference>
<organism evidence="1 2">
    <name type="scientific">Trifolium medium</name>
    <dbReference type="NCBI Taxonomy" id="97028"/>
    <lineage>
        <taxon>Eukaryota</taxon>
        <taxon>Viridiplantae</taxon>
        <taxon>Streptophyta</taxon>
        <taxon>Embryophyta</taxon>
        <taxon>Tracheophyta</taxon>
        <taxon>Spermatophyta</taxon>
        <taxon>Magnoliopsida</taxon>
        <taxon>eudicotyledons</taxon>
        <taxon>Gunneridae</taxon>
        <taxon>Pentapetalae</taxon>
        <taxon>rosids</taxon>
        <taxon>fabids</taxon>
        <taxon>Fabales</taxon>
        <taxon>Fabaceae</taxon>
        <taxon>Papilionoideae</taxon>
        <taxon>50 kb inversion clade</taxon>
        <taxon>NPAAA clade</taxon>
        <taxon>Hologalegina</taxon>
        <taxon>IRL clade</taxon>
        <taxon>Trifolieae</taxon>
        <taxon>Trifolium</taxon>
    </lineage>
</organism>
<dbReference type="AlphaFoldDB" id="A0A392N312"/>